<evidence type="ECO:0000259" key="3">
    <source>
        <dbReference type="Pfam" id="PF13649"/>
    </source>
</evidence>
<reference evidence="4 5" key="1">
    <citation type="submission" date="2018-09" db="EMBL/GenBank/DDBJ databases">
        <title>Micromonospora sp. nov. MS1-9, isolated from a root of Musa sp.</title>
        <authorList>
            <person name="Kuncharoen N."/>
            <person name="Kudo T."/>
            <person name="Ohkuma M."/>
            <person name="Yuki M."/>
            <person name="Tanasupawat S."/>
        </authorList>
    </citation>
    <scope>NUCLEOTIDE SEQUENCE [LARGE SCALE GENOMIC DNA]</scope>
    <source>
        <strain evidence="4 5">MS1-9</strain>
    </source>
</reference>
<dbReference type="InterPro" id="IPR029063">
    <property type="entry name" value="SAM-dependent_MTases_sf"/>
</dbReference>
<dbReference type="EMBL" id="RAZT01000005">
    <property type="protein sequence ID" value="RKN32848.1"/>
    <property type="molecule type" value="Genomic_DNA"/>
</dbReference>
<dbReference type="CDD" id="cd02440">
    <property type="entry name" value="AdoMet_MTases"/>
    <property type="match status" value="1"/>
</dbReference>
<dbReference type="InterPro" id="IPR041698">
    <property type="entry name" value="Methyltransf_25"/>
</dbReference>
<dbReference type="Gene3D" id="3.40.50.150">
    <property type="entry name" value="Vaccinia Virus protein VP39"/>
    <property type="match status" value="1"/>
</dbReference>
<dbReference type="GO" id="GO:0032259">
    <property type="term" value="P:methylation"/>
    <property type="evidence" value="ECO:0007669"/>
    <property type="project" value="UniProtKB-KW"/>
</dbReference>
<dbReference type="RefSeq" id="WP_120688828.1">
    <property type="nucleotide sequence ID" value="NZ_RAZT01000005.1"/>
</dbReference>
<proteinExistence type="predicted"/>
<sequence length="251" mass="27362">MRHREFEDPRLVQVYDAECTWGPDDDFFLASVGETPGARVLDLGCGTGRLTVALAAAGHRVTGVDPAHASLAAARRKPGADRVTWVEGTSAALPTGTYDVAVMTSHVAQFFATRAQWAATLGDLRRALVPGGRLLFDSRDPADRRWERWNPVDSRRRVTLPDGREVRAWTEMTAISEGTVGIVHHYVFPGREELSSAATLRFRSERELRDSLLTAGFSVEHVFGGWRREPVGAGDGELVVVARASGSATPL</sequence>
<dbReference type="Proteomes" id="UP000275865">
    <property type="component" value="Unassembled WGS sequence"/>
</dbReference>
<keyword evidence="1 4" id="KW-0489">Methyltransferase</keyword>
<organism evidence="4 5">
    <name type="scientific">Micromonospora musae</name>
    <dbReference type="NCBI Taxonomy" id="1894970"/>
    <lineage>
        <taxon>Bacteria</taxon>
        <taxon>Bacillati</taxon>
        <taxon>Actinomycetota</taxon>
        <taxon>Actinomycetes</taxon>
        <taxon>Micromonosporales</taxon>
        <taxon>Micromonosporaceae</taxon>
        <taxon>Micromonospora</taxon>
    </lineage>
</organism>
<protein>
    <submittedName>
        <fullName evidence="4">Class I SAM-dependent methyltransferase</fullName>
    </submittedName>
</protein>
<accession>A0A3A9Y671</accession>
<dbReference type="PANTHER" id="PTHR43861">
    <property type="entry name" value="TRANS-ACONITATE 2-METHYLTRANSFERASE-RELATED"/>
    <property type="match status" value="1"/>
</dbReference>
<dbReference type="AlphaFoldDB" id="A0A3A9Y671"/>
<dbReference type="GO" id="GO:0008168">
    <property type="term" value="F:methyltransferase activity"/>
    <property type="evidence" value="ECO:0007669"/>
    <property type="project" value="UniProtKB-KW"/>
</dbReference>
<evidence type="ECO:0000313" key="5">
    <source>
        <dbReference type="Proteomes" id="UP000275865"/>
    </source>
</evidence>
<dbReference type="PANTHER" id="PTHR43861:SF1">
    <property type="entry name" value="TRANS-ACONITATE 2-METHYLTRANSFERASE"/>
    <property type="match status" value="1"/>
</dbReference>
<evidence type="ECO:0000256" key="2">
    <source>
        <dbReference type="ARBA" id="ARBA00022679"/>
    </source>
</evidence>
<dbReference type="Pfam" id="PF13649">
    <property type="entry name" value="Methyltransf_25"/>
    <property type="match status" value="1"/>
</dbReference>
<gene>
    <name evidence="4" type="ORF">D7044_11415</name>
</gene>
<evidence type="ECO:0000256" key="1">
    <source>
        <dbReference type="ARBA" id="ARBA00022603"/>
    </source>
</evidence>
<comment type="caution">
    <text evidence="4">The sequence shown here is derived from an EMBL/GenBank/DDBJ whole genome shotgun (WGS) entry which is preliminary data.</text>
</comment>
<dbReference type="SUPFAM" id="SSF53335">
    <property type="entry name" value="S-adenosyl-L-methionine-dependent methyltransferases"/>
    <property type="match status" value="1"/>
</dbReference>
<evidence type="ECO:0000313" key="4">
    <source>
        <dbReference type="EMBL" id="RKN32848.1"/>
    </source>
</evidence>
<keyword evidence="2 4" id="KW-0808">Transferase</keyword>
<feature type="domain" description="Methyltransferase" evidence="3">
    <location>
        <begin position="40"/>
        <end position="132"/>
    </location>
</feature>
<name>A0A3A9Y671_9ACTN</name>